<dbReference type="EMBL" id="JAVHJV010000002">
    <property type="protein sequence ID" value="KAK5945664.1"/>
    <property type="molecule type" value="Genomic_DNA"/>
</dbReference>
<keyword evidence="2 4" id="KW-0689">Ribosomal protein</keyword>
<keyword evidence="3" id="KW-0687">Ribonucleoprotein</keyword>
<dbReference type="InterPro" id="IPR001931">
    <property type="entry name" value="Ribosomal_eS21"/>
</dbReference>
<name>A0ABR0RZH7_9EURO</name>
<evidence type="ECO:0000256" key="2">
    <source>
        <dbReference type="ARBA" id="ARBA00022980"/>
    </source>
</evidence>
<keyword evidence="5" id="KW-1185">Reference proteome</keyword>
<accession>A0ABR0RZH7</accession>
<comment type="similarity">
    <text evidence="1">Belongs to the eukaryotic ribosomal protein eS21 family.</text>
</comment>
<dbReference type="InterPro" id="IPR018279">
    <property type="entry name" value="Ribosomal_eS21_CS"/>
</dbReference>
<dbReference type="InterPro" id="IPR038579">
    <property type="entry name" value="Ribosomal_eS21_sf"/>
</dbReference>
<reference evidence="4 5" key="1">
    <citation type="journal article" date="2023" name="Res Sq">
        <title>Genomic and morphological characterization of Knufia obscura isolated from the Mars 2020 spacecraft assembly facility.</title>
        <authorList>
            <person name="Chander A.M."/>
            <person name="Teixeira M.M."/>
            <person name="Singh N.K."/>
            <person name="Williams M.P."/>
            <person name="Parker C.W."/>
            <person name="Leo P."/>
            <person name="Stajich J.E."/>
            <person name="Torok T."/>
            <person name="Tighe S."/>
            <person name="Mason C.E."/>
            <person name="Venkateswaran K."/>
        </authorList>
    </citation>
    <scope>NUCLEOTIDE SEQUENCE [LARGE SCALE GENOMIC DNA]</scope>
    <source>
        <strain evidence="4 5">CCFEE 5817</strain>
    </source>
</reference>
<dbReference type="PROSITE" id="PS00996">
    <property type="entry name" value="RIBOSOMAL_S21E"/>
    <property type="match status" value="1"/>
</dbReference>
<proteinExistence type="inferred from homology"/>
<dbReference type="PANTHER" id="PTHR10442">
    <property type="entry name" value="40S RIBOSOMAL PROTEIN S21"/>
    <property type="match status" value="1"/>
</dbReference>
<evidence type="ECO:0000256" key="1">
    <source>
        <dbReference type="ARBA" id="ARBA00010228"/>
    </source>
</evidence>
<dbReference type="RefSeq" id="XP_064733754.1">
    <property type="nucleotide sequence ID" value="XM_064871301.1"/>
</dbReference>
<dbReference type="Proteomes" id="UP001334248">
    <property type="component" value="Unassembled WGS sequence"/>
</dbReference>
<sequence>MMYPSELKGIHKIPNEILIKILAFVPYVPKGIGTLSHLTAPAAKGHDSGPPPDISQSHTPLGQVSTRFRDIIASSAIPREIIKNQFPELAVFRDLTEITPQDLESFSKLYSRIVNTTNKVLKDDDSKEAKQAMTMGVFMLERMTAFGIPDSDTRSNACLVAMARKDLWSDKWLMTLRYTIRRICDHLYPTSTDVCSLIRRWGGSHPDIPEEMEIVAQMFKRRSFEKALLMNNHQQYVSKIIDDGVCVKTQILFIMAYVRFSKQMSHVVSAGDEPLDFAGQQEHEAMVRYVRGKQWRILTCASPKEDDLSKKLEKLFDSEMWKEFSNEIMVDEFTRKVFEDGNVSTDGIPTIRDLKEEENSCPKPTALPQAEVLADPLISHFATSAARSPPQLRTLDHNPTSSTIQYKFRHVLKSHTTLTVNMENEKGEIVDLYVPRKCSATNRIIKAKDHASVQISVGKVDENGRYTGENQTYALCGFVRSRAEGDDCMNRLAQKDGFLKSVWSGQQTR</sequence>
<evidence type="ECO:0000313" key="5">
    <source>
        <dbReference type="Proteomes" id="UP001334248"/>
    </source>
</evidence>
<dbReference type="GeneID" id="89996319"/>
<gene>
    <name evidence="4" type="primary">RPS21</name>
    <name evidence="4" type="ORF">PMZ80_002870</name>
</gene>
<comment type="caution">
    <text evidence="4">The sequence shown here is derived from an EMBL/GenBank/DDBJ whole genome shotgun (WGS) entry which is preliminary data.</text>
</comment>
<organism evidence="4 5">
    <name type="scientific">Knufia obscura</name>
    <dbReference type="NCBI Taxonomy" id="1635080"/>
    <lineage>
        <taxon>Eukaryota</taxon>
        <taxon>Fungi</taxon>
        <taxon>Dikarya</taxon>
        <taxon>Ascomycota</taxon>
        <taxon>Pezizomycotina</taxon>
        <taxon>Eurotiomycetes</taxon>
        <taxon>Chaetothyriomycetidae</taxon>
        <taxon>Chaetothyriales</taxon>
        <taxon>Trichomeriaceae</taxon>
        <taxon>Knufia</taxon>
    </lineage>
</organism>
<dbReference type="GO" id="GO:0005840">
    <property type="term" value="C:ribosome"/>
    <property type="evidence" value="ECO:0007669"/>
    <property type="project" value="UniProtKB-KW"/>
</dbReference>
<protein>
    <submittedName>
        <fullName evidence="4">40S ribosomal protein S21</fullName>
    </submittedName>
</protein>
<evidence type="ECO:0000313" key="4">
    <source>
        <dbReference type="EMBL" id="KAK5945664.1"/>
    </source>
</evidence>
<evidence type="ECO:0000256" key="3">
    <source>
        <dbReference type="ARBA" id="ARBA00023274"/>
    </source>
</evidence>
<dbReference type="Gene3D" id="3.30.1230.20">
    <property type="match status" value="1"/>
</dbReference>
<dbReference type="Pfam" id="PF01249">
    <property type="entry name" value="Ribosomal_S21e"/>
    <property type="match status" value="1"/>
</dbReference>